<proteinExistence type="predicted"/>
<dbReference type="Proteomes" id="UP000178977">
    <property type="component" value="Unassembled WGS sequence"/>
</dbReference>
<sequence length="201" mass="22993">MGYQENRYCAFVVQPCHFRGPNELCTTTFVRLDAALVEVERQRRIFKPIIILTGDVPYQPGGPTLAALMRSYLEHNGFAGPILFAEGGTGTFTEPRLVTRLVLRLQARFPGLDQMIVVASEWQLFAGMPFWEREASKYALGLDYRWVPGTGGWRTRLLYRAYGLFLRAALGSGLWARIEPRLYCLLYRHRYTGGFRMNACQ</sequence>
<evidence type="ECO:0000313" key="1">
    <source>
        <dbReference type="EMBL" id="OHA08749.1"/>
    </source>
</evidence>
<evidence type="ECO:0000313" key="2">
    <source>
        <dbReference type="Proteomes" id="UP000178977"/>
    </source>
</evidence>
<accession>A0A1G2LD69</accession>
<dbReference type="AlphaFoldDB" id="A0A1G2LD69"/>
<reference evidence="1 2" key="1">
    <citation type="journal article" date="2016" name="Nat. Commun.">
        <title>Thousands of microbial genomes shed light on interconnected biogeochemical processes in an aquifer system.</title>
        <authorList>
            <person name="Anantharaman K."/>
            <person name="Brown C.T."/>
            <person name="Hug L.A."/>
            <person name="Sharon I."/>
            <person name="Castelle C.J."/>
            <person name="Probst A.J."/>
            <person name="Thomas B.C."/>
            <person name="Singh A."/>
            <person name="Wilkins M.J."/>
            <person name="Karaoz U."/>
            <person name="Brodie E.L."/>
            <person name="Williams K.H."/>
            <person name="Hubbard S.S."/>
            <person name="Banfield J.F."/>
        </authorList>
    </citation>
    <scope>NUCLEOTIDE SEQUENCE [LARGE SCALE GENOMIC DNA]</scope>
</reference>
<name>A0A1G2LD69_9BACT</name>
<comment type="caution">
    <text evidence="1">The sequence shown here is derived from an EMBL/GenBank/DDBJ whole genome shotgun (WGS) entry which is preliminary data.</text>
</comment>
<dbReference type="STRING" id="1802281.A3A44_01750"/>
<protein>
    <recommendedName>
        <fullName evidence="3">DUF218 domain-containing protein</fullName>
    </recommendedName>
</protein>
<organism evidence="1 2">
    <name type="scientific">Candidatus Sungbacteria bacterium RIFCSPLOWO2_01_FULL_60_25</name>
    <dbReference type="NCBI Taxonomy" id="1802281"/>
    <lineage>
        <taxon>Bacteria</taxon>
        <taxon>Candidatus Sungiibacteriota</taxon>
    </lineage>
</organism>
<gene>
    <name evidence="1" type="ORF">A3A44_01750</name>
</gene>
<evidence type="ECO:0008006" key="3">
    <source>
        <dbReference type="Google" id="ProtNLM"/>
    </source>
</evidence>
<dbReference type="EMBL" id="MHQT01000035">
    <property type="protein sequence ID" value="OHA08749.1"/>
    <property type="molecule type" value="Genomic_DNA"/>
</dbReference>